<evidence type="ECO:0000256" key="2">
    <source>
        <dbReference type="ARBA" id="ARBA00038251"/>
    </source>
</evidence>
<dbReference type="EMBL" id="LGAV01000002">
    <property type="protein sequence ID" value="KOS15530.1"/>
    <property type="molecule type" value="Genomic_DNA"/>
</dbReference>
<dbReference type="Gene3D" id="1.25.40.10">
    <property type="entry name" value="Tetratricopeptide repeat domain"/>
    <property type="match status" value="2"/>
</dbReference>
<dbReference type="RefSeq" id="XP_017993162.1">
    <property type="nucleotide sequence ID" value="XM_018137039.1"/>
</dbReference>
<reference evidence="5 6" key="1">
    <citation type="submission" date="2015-07" db="EMBL/GenBank/DDBJ databases">
        <title>Draft Genome Sequence of Malassezia furfur CBS1878 and Malassezia pachydermatis CBS1879.</title>
        <authorList>
            <person name="Triana S."/>
            <person name="Ohm R."/>
            <person name="Gonzalez A."/>
            <person name="DeCock H."/>
            <person name="Restrepo S."/>
            <person name="Celis A."/>
        </authorList>
    </citation>
    <scope>NUCLEOTIDE SEQUENCE [LARGE SCALE GENOMIC DNA]</scope>
    <source>
        <strain evidence="5 6">CBS 1879</strain>
    </source>
</reference>
<dbReference type="PANTHER" id="PTHR23083">
    <property type="entry name" value="TETRATRICOPEPTIDE REPEAT PROTEIN, TPR"/>
    <property type="match status" value="1"/>
</dbReference>
<keyword evidence="6" id="KW-1185">Reference proteome</keyword>
<dbReference type="STRING" id="77020.A0A0M8MX21"/>
<accession>A0A0M8MX21</accession>
<dbReference type="InterPro" id="IPR051722">
    <property type="entry name" value="Endocytosis_PI4K-reg_protein"/>
</dbReference>
<dbReference type="Pfam" id="PF13181">
    <property type="entry name" value="TPR_8"/>
    <property type="match status" value="1"/>
</dbReference>
<evidence type="ECO:0000313" key="5">
    <source>
        <dbReference type="EMBL" id="KOS15530.1"/>
    </source>
</evidence>
<comment type="function">
    <text evidence="1">Involved in endocytosis.</text>
</comment>
<keyword evidence="3" id="KW-0802">TPR repeat</keyword>
<evidence type="ECO:0000256" key="1">
    <source>
        <dbReference type="ARBA" id="ARBA00002550"/>
    </source>
</evidence>
<dbReference type="OrthoDB" id="29013at2759"/>
<dbReference type="AlphaFoldDB" id="A0A0M8MX21"/>
<name>A0A0M8MX21_9BASI</name>
<protein>
    <submittedName>
        <fullName evidence="5">Tetratricopeptide repeat containing protein</fullName>
    </submittedName>
</protein>
<evidence type="ECO:0000313" key="6">
    <source>
        <dbReference type="Proteomes" id="UP000037751"/>
    </source>
</evidence>
<sequence>MFKGNKAHHYARELQNARLRGIPFVHTGTEAATGYSTAMKELIRKFSKHNPAQSTTSRIATIEHEMQAIVLSFFQEAGYRDASHANDSPASAVFPPVIEPSSSYAPGIETLLQELERIAPTTAQATNNATACVSLSALGLFMLGRDTQVMDLIQHTHLLDMDPVSTPIDEHHVAVTIMGACLFAMACERATMNGTEDALGDALDGYERAIALHERVRGSASAKGARMSPFVDEMERWIETALYRDALLTLRLRTPNEGAAALRAYQAHEARWPGKFRLTQRNVLRNLYASMLNSERATATSTSTPAAAGAGAGAAVVSAATVTTTPTSASFARTKSKRRPNGDAPVDAAPSTWSAQFASMKETVTRLLQSAPAFPHADESNANAERLAEQLVESWRLDGTHNATGADQVVELLYGLTRITFRSQTILRLLVYMLVAAEAYAEACTLLPKYMALVESTWQATGVPVARDTTALRAVDGPTEWVTTVLLGAHTMLHYQQQPAEALQLLDQLRAATGDVGDETRMRVDAPMLARILRNAGEARLAMVRTASPTQRPVFLRDAHDLLQRAVTLDQDSSEAHYALAYALALEQKKDEAMGYARRALELEPSFIDGWHLIVLLLSADRAYTKARDLAAEALSQIEADYEEGHNIPAQARAQLLSFDYPPTRLERACAYVRLLLTHNALVELTDGAQAALDDQRDVFAAFQAQVAPLTLAPTAPNDVAFQTAPRFTQPPLAELAESPTVARTAYRARLGTRLLQTLWLHSAATFRRTDDLEQARNAIAEAEQLDGRRADVWVQLAQWCLASGGQAGAAVTCLYKALACETDHVAASVLLARVLLHPTEELHLRASHAESIAAVGSAPDGADLLTNRVLLDGEGLASPIEAEEHARAMSSRSLGSASGTGELTPVAPVFQWKTDATLSSMGIAEGLLRTATMFRGWDVPEAWHMLAQLAQQTGRTHDVERRSLLEALRLESARPIRPWRDALAWP</sequence>
<feature type="region of interest" description="Disordered" evidence="4">
    <location>
        <begin position="327"/>
        <end position="349"/>
    </location>
</feature>
<dbReference type="PROSITE" id="PS50005">
    <property type="entry name" value="TPR"/>
    <property type="match status" value="1"/>
</dbReference>
<dbReference type="InterPro" id="IPR019734">
    <property type="entry name" value="TPR_rpt"/>
</dbReference>
<organism evidence="5 6">
    <name type="scientific">Malassezia pachydermatis</name>
    <dbReference type="NCBI Taxonomy" id="77020"/>
    <lineage>
        <taxon>Eukaryota</taxon>
        <taxon>Fungi</taxon>
        <taxon>Dikarya</taxon>
        <taxon>Basidiomycota</taxon>
        <taxon>Ustilaginomycotina</taxon>
        <taxon>Malasseziomycetes</taxon>
        <taxon>Malasseziales</taxon>
        <taxon>Malasseziaceae</taxon>
        <taxon>Malassezia</taxon>
    </lineage>
</organism>
<evidence type="ECO:0000256" key="3">
    <source>
        <dbReference type="PROSITE-ProRule" id="PRU00339"/>
    </source>
</evidence>
<dbReference type="GeneID" id="28728914"/>
<dbReference type="SUPFAM" id="SSF48452">
    <property type="entry name" value="TPR-like"/>
    <property type="match status" value="2"/>
</dbReference>
<feature type="repeat" description="TPR" evidence="3">
    <location>
        <begin position="574"/>
        <end position="607"/>
    </location>
</feature>
<proteinExistence type="inferred from homology"/>
<dbReference type="PANTHER" id="PTHR23083:SF464">
    <property type="entry name" value="TETRATRICOPEPTIDE REPEAT DOMAIN 7, ISOFORM A"/>
    <property type="match status" value="1"/>
</dbReference>
<dbReference type="InterPro" id="IPR011990">
    <property type="entry name" value="TPR-like_helical_dom_sf"/>
</dbReference>
<comment type="similarity">
    <text evidence="2">Belongs to the YPP1 family.</text>
</comment>
<dbReference type="Proteomes" id="UP000037751">
    <property type="component" value="Unassembled WGS sequence"/>
</dbReference>
<gene>
    <name evidence="5" type="ORF">Malapachy_2550</name>
</gene>
<dbReference type="VEuPathDB" id="FungiDB:Malapachy_2550"/>
<comment type="caution">
    <text evidence="5">The sequence shown here is derived from an EMBL/GenBank/DDBJ whole genome shotgun (WGS) entry which is preliminary data.</text>
</comment>
<evidence type="ECO:0000256" key="4">
    <source>
        <dbReference type="SAM" id="MobiDB-lite"/>
    </source>
</evidence>
<dbReference type="SMART" id="SM00028">
    <property type="entry name" value="TPR"/>
    <property type="match status" value="2"/>
</dbReference>